<protein>
    <submittedName>
        <fullName evidence="2">Uncharacterized protein</fullName>
    </submittedName>
</protein>
<dbReference type="Proteomes" id="UP001176941">
    <property type="component" value="Chromosome 30"/>
</dbReference>
<name>A0ABN8ZC64_RANTA</name>
<reference evidence="2" key="1">
    <citation type="submission" date="2023-04" db="EMBL/GenBank/DDBJ databases">
        <authorList>
            <consortium name="ELIXIR-Norway"/>
        </authorList>
    </citation>
    <scope>NUCLEOTIDE SEQUENCE [LARGE SCALE GENOMIC DNA]</scope>
</reference>
<organism evidence="2 3">
    <name type="scientific">Rangifer tarandus platyrhynchus</name>
    <name type="common">Svalbard reindeer</name>
    <dbReference type="NCBI Taxonomy" id="3082113"/>
    <lineage>
        <taxon>Eukaryota</taxon>
        <taxon>Metazoa</taxon>
        <taxon>Chordata</taxon>
        <taxon>Craniata</taxon>
        <taxon>Vertebrata</taxon>
        <taxon>Euteleostomi</taxon>
        <taxon>Mammalia</taxon>
        <taxon>Eutheria</taxon>
        <taxon>Laurasiatheria</taxon>
        <taxon>Artiodactyla</taxon>
        <taxon>Ruminantia</taxon>
        <taxon>Pecora</taxon>
        <taxon>Cervidae</taxon>
        <taxon>Odocoileinae</taxon>
        <taxon>Rangifer</taxon>
    </lineage>
</organism>
<dbReference type="EMBL" id="OX459966">
    <property type="protein sequence ID" value="CAI9171364.1"/>
    <property type="molecule type" value="Genomic_DNA"/>
</dbReference>
<proteinExistence type="predicted"/>
<evidence type="ECO:0000256" key="1">
    <source>
        <dbReference type="SAM" id="MobiDB-lite"/>
    </source>
</evidence>
<evidence type="ECO:0000313" key="3">
    <source>
        <dbReference type="Proteomes" id="UP001176941"/>
    </source>
</evidence>
<keyword evidence="3" id="KW-1185">Reference proteome</keyword>
<sequence length="198" mass="21286">MHGTLTASQRSQPAPKQISNASTALPWRLADSRDVLVSEDSLGWRSLQAAPRWKSQGRPHLKASRWQQDGLLQDVMQSSVREGAGSSSLKTSLQALTLSSEDGAQSSVSLSLTCRGLGHPKPCSLSPPQFPKCGWDCKGNVFTTDSSGSFGPAIRPARQCEDCVGQESLPEGTLSVGRSHHQGQDKPQTRQILLLTLV</sequence>
<gene>
    <name evidence="2" type="ORF">MRATA1EN1_LOCUS20326</name>
</gene>
<accession>A0ABN8ZC64</accession>
<feature type="region of interest" description="Disordered" evidence="1">
    <location>
        <begin position="1"/>
        <end position="24"/>
    </location>
</feature>
<feature type="compositionally biased region" description="Polar residues" evidence="1">
    <location>
        <begin position="1"/>
        <end position="23"/>
    </location>
</feature>
<evidence type="ECO:0000313" key="2">
    <source>
        <dbReference type="EMBL" id="CAI9171364.1"/>
    </source>
</evidence>